<gene>
    <name evidence="5" type="ORF">METUNv1_01448</name>
</gene>
<organism evidence="5 6">
    <name type="scientific">Methyloversatilis universalis (strain ATCC BAA-1314 / DSM 25237 / JCM 13912 / CCUG 52030 / FAM5)</name>
    <dbReference type="NCBI Taxonomy" id="1000565"/>
    <lineage>
        <taxon>Bacteria</taxon>
        <taxon>Pseudomonadati</taxon>
        <taxon>Pseudomonadota</taxon>
        <taxon>Betaproteobacteria</taxon>
        <taxon>Nitrosomonadales</taxon>
        <taxon>Sterolibacteriaceae</taxon>
        <taxon>Methyloversatilis</taxon>
    </lineage>
</organism>
<dbReference type="PANTHER" id="PTHR20861:SF6">
    <property type="entry name" value="BETA-RIBOFURANOSYLPHENOL 5'-PHOSPHATE SYNTHASE"/>
    <property type="match status" value="1"/>
</dbReference>
<evidence type="ECO:0000256" key="2">
    <source>
        <dbReference type="ARBA" id="ARBA00022777"/>
    </source>
</evidence>
<keyword evidence="1" id="KW-0808">Transferase</keyword>
<dbReference type="InterPro" id="IPR013750">
    <property type="entry name" value="GHMP_kinase_C_dom"/>
</dbReference>
<dbReference type="eggNOG" id="COG1907">
    <property type="taxonomic scope" value="Bacteria"/>
</dbReference>
<dbReference type="InterPro" id="IPR014721">
    <property type="entry name" value="Ribsml_uS5_D2-typ_fold_subgr"/>
</dbReference>
<dbReference type="STRING" id="1000565.METUNv1_01448"/>
<dbReference type="GO" id="GO:0016301">
    <property type="term" value="F:kinase activity"/>
    <property type="evidence" value="ECO:0007669"/>
    <property type="project" value="UniProtKB-KW"/>
</dbReference>
<dbReference type="Proteomes" id="UP000005019">
    <property type="component" value="Unassembled WGS sequence"/>
</dbReference>
<sequence>MGFVDLDGSLGRRFGSVGLTLDGLFTTVRVSRSDTLTVTGPDADRARRYAATVSERFGLPPARIDITGAIPSHSGLGSGTQLALAVGAALARFHGVTVRSRDVADLLDRGARSGIGIGSFDGGGFIVDGGRGALDAPPPIVAQMAFPDEWRLVLIFDRAAHGLHGAAEKEAFRVLPPYRPGLADRLSRLVLMRALPALAERDIELFGAAINELQHCVGDYFAPAQGGRYTSRLVSEVAEFMAAQGAACIGQSSWGPTGFALAASEQEAQALVASVRARYGQTEGLELMVCAARNEGAQWNELPG</sequence>
<dbReference type="InterPro" id="IPR020568">
    <property type="entry name" value="Ribosomal_Su5_D2-typ_SF"/>
</dbReference>
<dbReference type="PIRSF" id="PIRSF004884">
    <property type="entry name" value="Sugar_kin_arch"/>
    <property type="match status" value="1"/>
</dbReference>
<dbReference type="Pfam" id="PF08544">
    <property type="entry name" value="GHMP_kinases_C"/>
    <property type="match status" value="1"/>
</dbReference>
<evidence type="ECO:0000259" key="3">
    <source>
        <dbReference type="Pfam" id="PF00288"/>
    </source>
</evidence>
<evidence type="ECO:0000256" key="1">
    <source>
        <dbReference type="ARBA" id="ARBA00022679"/>
    </source>
</evidence>
<reference evidence="5 6" key="1">
    <citation type="journal article" date="2011" name="J. Bacteriol.">
        <title>Genome sequence of Methyloversatilis universalis FAM5T, a methylotrophic representative of the order Rhodocyclales.</title>
        <authorList>
            <person name="Kittichotirat W."/>
            <person name="Good N.M."/>
            <person name="Hall R."/>
            <person name="Bringel F."/>
            <person name="Lajus A."/>
            <person name="Medigue C."/>
            <person name="Smalley N.E."/>
            <person name="Beck D."/>
            <person name="Bumgarner R."/>
            <person name="Vuilleumier S."/>
            <person name="Kalyuzhnaya M.G."/>
        </authorList>
    </citation>
    <scope>NUCLEOTIDE SEQUENCE [LARGE SCALE GENOMIC DNA]</scope>
    <source>
        <strain evidence="6">ATCC BAA-1314 / JCM 13912 / FAM5</strain>
    </source>
</reference>
<dbReference type="GO" id="GO:0005524">
    <property type="term" value="F:ATP binding"/>
    <property type="evidence" value="ECO:0007669"/>
    <property type="project" value="InterPro"/>
</dbReference>
<dbReference type="NCBIfam" id="TIGR00144">
    <property type="entry name" value="beta_RFAP_syn"/>
    <property type="match status" value="1"/>
</dbReference>
<feature type="domain" description="GHMP kinase C-terminal" evidence="4">
    <location>
        <begin position="194"/>
        <end position="279"/>
    </location>
</feature>
<dbReference type="PANTHER" id="PTHR20861">
    <property type="entry name" value="HOMOSERINE/4-DIPHOSPHOCYTIDYL-2-C-METHYL-D-ERYTHRITOL KINASE"/>
    <property type="match status" value="1"/>
</dbReference>
<dbReference type="InterPro" id="IPR006204">
    <property type="entry name" value="GHMP_kinase_N_dom"/>
</dbReference>
<feature type="domain" description="GHMP kinase N-terminal" evidence="3">
    <location>
        <begin position="48"/>
        <end position="112"/>
    </location>
</feature>
<comment type="caution">
    <text evidence="5">The sequence shown here is derived from an EMBL/GenBank/DDBJ whole genome shotgun (WGS) entry which is preliminary data.</text>
</comment>
<evidence type="ECO:0000313" key="6">
    <source>
        <dbReference type="Proteomes" id="UP000005019"/>
    </source>
</evidence>
<dbReference type="AlphaFoldDB" id="F5RAW1"/>
<dbReference type="EMBL" id="AFHG01000041">
    <property type="protein sequence ID" value="EGK72332.1"/>
    <property type="molecule type" value="Genomic_DNA"/>
</dbReference>
<dbReference type="InterPro" id="IPR004422">
    <property type="entry name" value="RFAP_synthase"/>
</dbReference>
<keyword evidence="6" id="KW-1185">Reference proteome</keyword>
<protein>
    <submittedName>
        <fullName evidence="5">Beta-ribofuranosylaminobenzene 5'-phosphate synthase family</fullName>
    </submittedName>
</protein>
<name>F5RAW1_METUF</name>
<keyword evidence="2" id="KW-0418">Kinase</keyword>
<dbReference type="Pfam" id="PF00288">
    <property type="entry name" value="GHMP_kinases_N"/>
    <property type="match status" value="1"/>
</dbReference>
<accession>F5RAW1</accession>
<evidence type="ECO:0000313" key="5">
    <source>
        <dbReference type="EMBL" id="EGK72332.1"/>
    </source>
</evidence>
<proteinExistence type="predicted"/>
<dbReference type="Gene3D" id="3.30.230.10">
    <property type="match status" value="1"/>
</dbReference>
<evidence type="ECO:0000259" key="4">
    <source>
        <dbReference type="Pfam" id="PF08544"/>
    </source>
</evidence>
<dbReference type="SUPFAM" id="SSF54211">
    <property type="entry name" value="Ribosomal protein S5 domain 2-like"/>
    <property type="match status" value="1"/>
</dbReference>